<proteinExistence type="predicted"/>
<organism evidence="1 2">
    <name type="scientific">Leptospirillum ferrodiazotrophum</name>
    <dbReference type="NCBI Taxonomy" id="412449"/>
    <lineage>
        <taxon>Bacteria</taxon>
        <taxon>Pseudomonadati</taxon>
        <taxon>Nitrospirota</taxon>
        <taxon>Nitrospiria</taxon>
        <taxon>Nitrospirales</taxon>
        <taxon>Nitrospiraceae</taxon>
        <taxon>Leptospirillum</taxon>
    </lineage>
</organism>
<dbReference type="EMBL" id="GG693868">
    <property type="protein sequence ID" value="EES53161.1"/>
    <property type="molecule type" value="Genomic_DNA"/>
</dbReference>
<reference evidence="1 2" key="1">
    <citation type="journal article" date="2009" name="Appl. Environ. Microbiol.">
        <title>Community genomic and proteomic analyses of chemoautotrophic iron-oxidizing "Leptospirillum rubarum" (Group II) and "Leptospirillum ferrodiazotrophum" (Group III) bacteria in acid mine drainage biofilms.</title>
        <authorList>
            <person name="Goltsman D.S."/>
            <person name="Denef V.J."/>
            <person name="Singer S.W."/>
            <person name="VerBerkmoes N.C."/>
            <person name="Lefsrud M."/>
            <person name="Mueller R.S."/>
            <person name="Dick G.J."/>
            <person name="Sun C.L."/>
            <person name="Wheeler K.E."/>
            <person name="Zemla A."/>
            <person name="Baker B.J."/>
            <person name="Hauser L."/>
            <person name="Land M."/>
            <person name="Shah M.B."/>
            <person name="Thelen M.P."/>
            <person name="Hettich R.L."/>
            <person name="Banfield J.F."/>
        </authorList>
    </citation>
    <scope>NUCLEOTIDE SEQUENCE [LARGE SCALE GENOMIC DNA]</scope>
</reference>
<evidence type="ECO:0000313" key="2">
    <source>
        <dbReference type="Proteomes" id="UP000009374"/>
    </source>
</evidence>
<gene>
    <name evidence="1" type="ORF">UBAL3_80290036</name>
</gene>
<evidence type="ECO:0000313" key="1">
    <source>
        <dbReference type="EMBL" id="EES53161.1"/>
    </source>
</evidence>
<dbReference type="PROSITE" id="PS51257">
    <property type="entry name" value="PROKAR_LIPOPROTEIN"/>
    <property type="match status" value="1"/>
</dbReference>
<sequence length="408" mass="41512">MNAPDLRDLSSFPLRLLGRLLALFLLFSGIASCGGGGGSSGPPAVSSNQMVVSLLSTQWNIPTVSVTLCIPGTTTCQTVDNILLDTGSVGLRISHAALSLGLPPVSDGGSEVDECYQFSSGSVFGPVVSADVVLGGEPAVTVDVQVSNASLTPPSSCGTASSVTSGGVNGILGIGYPFTQYDGGLYYLCSSSGCPSQPSCSTTQGSTGTFPCQVANPVFSFPSDNNGILLSLPSLSSEGAPAPVYGTLTFGLNTQSDNSLSGLTIYGISASNSCGSNDSFIEASFTGGASGSCGFLDSGSNGLFFGTGTFKSGSETFTVCNTYWYCPSSSPAPISLTLTGANNTTGTFSLSVIDENNIVNSPNIAWNDLAGPYSASNDSTFDAGLPFFFGRTVAVGYQTESQNPFWAF</sequence>
<protein>
    <recommendedName>
        <fullName evidence="3">Lipoprotein</fullName>
    </recommendedName>
</protein>
<dbReference type="Pfam" id="PF11925">
    <property type="entry name" value="DUF3443"/>
    <property type="match status" value="1"/>
</dbReference>
<dbReference type="InterPro" id="IPR021847">
    <property type="entry name" value="DUF3443"/>
</dbReference>
<keyword evidence="2" id="KW-1185">Reference proteome</keyword>
<accession>C6HW56</accession>
<dbReference type="Proteomes" id="UP000009374">
    <property type="component" value="Unassembled WGS sequence"/>
</dbReference>
<evidence type="ECO:0008006" key="3">
    <source>
        <dbReference type="Google" id="ProtNLM"/>
    </source>
</evidence>
<dbReference type="AlphaFoldDB" id="C6HW56"/>
<name>C6HW56_9BACT</name>